<reference evidence="2 3" key="1">
    <citation type="submission" date="2013-02" db="EMBL/GenBank/DDBJ databases">
        <title>Draft Genome Sequence of Streptomyces afghaniensis, Which Produces Compounds of the Julimycin B-Complex.</title>
        <authorList>
            <person name="Gruening B.A."/>
            <person name="Praeg A."/>
            <person name="Erxleben A."/>
            <person name="Guenther S."/>
            <person name="Fiedler H.-P."/>
            <person name="Goodfellow M."/>
            <person name="Mueller M."/>
        </authorList>
    </citation>
    <scope>NUCLEOTIDE SEQUENCE [LARGE SCALE GENOMIC DNA]</scope>
    <source>
        <strain evidence="2 3">772</strain>
    </source>
</reference>
<dbReference type="OrthoDB" id="4800194at2"/>
<feature type="chain" id="PRO_5039221272" description="Lipoprotein" evidence="1">
    <location>
        <begin position="33"/>
        <end position="333"/>
    </location>
</feature>
<feature type="signal peptide" evidence="1">
    <location>
        <begin position="1"/>
        <end position="32"/>
    </location>
</feature>
<dbReference type="PROSITE" id="PS51257">
    <property type="entry name" value="PROKAR_LIPOPROTEIN"/>
    <property type="match status" value="1"/>
</dbReference>
<comment type="caution">
    <text evidence="2">The sequence shown here is derived from an EMBL/GenBank/DDBJ whole genome shotgun (WGS) entry which is preliminary data.</text>
</comment>
<keyword evidence="3" id="KW-1185">Reference proteome</keyword>
<dbReference type="Proteomes" id="UP000015001">
    <property type="component" value="Unassembled WGS sequence"/>
</dbReference>
<organism evidence="2 3">
    <name type="scientific">Streptomyces afghaniensis 772</name>
    <dbReference type="NCBI Taxonomy" id="1283301"/>
    <lineage>
        <taxon>Bacteria</taxon>
        <taxon>Bacillati</taxon>
        <taxon>Actinomycetota</taxon>
        <taxon>Actinomycetes</taxon>
        <taxon>Kitasatosporales</taxon>
        <taxon>Streptomycetaceae</taxon>
        <taxon>Streptomyces</taxon>
    </lineage>
</organism>
<evidence type="ECO:0000313" key="3">
    <source>
        <dbReference type="Proteomes" id="UP000015001"/>
    </source>
</evidence>
<protein>
    <recommendedName>
        <fullName evidence="4">Lipoprotein</fullName>
    </recommendedName>
</protein>
<gene>
    <name evidence="2" type="ORF">STAFG_2982</name>
</gene>
<accession>S4N0M5</accession>
<keyword evidence="1" id="KW-0732">Signal</keyword>
<dbReference type="EMBL" id="AOPY01001395">
    <property type="protein sequence ID" value="EPJ39982.1"/>
    <property type="molecule type" value="Genomic_DNA"/>
</dbReference>
<name>S4N0M5_9ACTN</name>
<dbReference type="PATRIC" id="fig|1283301.3.peg.2953"/>
<evidence type="ECO:0000256" key="1">
    <source>
        <dbReference type="SAM" id="SignalP"/>
    </source>
</evidence>
<sequence>MMSTRRTAASVVAAAIAAATLMTGCGSNSTSARNTPAGTPVVNKDNWPAKAPRKGLARNMVLPLEKYMLSYADRVTLDQATTGLQQKCMADYGFHVTLPEAGANPPPSSDGADMARRYGITDPDDAAKYGYELAPKFRGHTDQSVPDLPGVQVEVLTGHTKPVTTHAENDKGGFYIAPNSVKPARASYHGKALKKGGCVGWSKEQIELDDSDAQFVSQLAGKSLTASRRDRAVKKAISAWSSCMDAQGHKNLADPYQAMTRGVTDGRTSKSQDSIGLAVDDVACKQRTNLVRIWFDTESEIENRQIADNKAKLEAIAARHGKALSAARAQRAG</sequence>
<evidence type="ECO:0008006" key="4">
    <source>
        <dbReference type="Google" id="ProtNLM"/>
    </source>
</evidence>
<dbReference type="AlphaFoldDB" id="S4N0M5"/>
<evidence type="ECO:0000313" key="2">
    <source>
        <dbReference type="EMBL" id="EPJ39982.1"/>
    </source>
</evidence>
<proteinExistence type="predicted"/>
<dbReference type="HOGENOM" id="CLU_057517_0_0_11"/>